<dbReference type="PANTHER" id="PTHR43531:SF11">
    <property type="entry name" value="METHYL-ACCEPTING CHEMOTAXIS PROTEIN 3"/>
    <property type="match status" value="1"/>
</dbReference>
<evidence type="ECO:0000256" key="2">
    <source>
        <dbReference type="ARBA" id="ARBA00029447"/>
    </source>
</evidence>
<dbReference type="CDD" id="cd11386">
    <property type="entry name" value="MCP_signal"/>
    <property type="match status" value="1"/>
</dbReference>
<evidence type="ECO:0000259" key="6">
    <source>
        <dbReference type="PROSITE" id="PS50111"/>
    </source>
</evidence>
<keyword evidence="5" id="KW-1133">Transmembrane helix</keyword>
<dbReference type="STRING" id="1044.EH31_09595"/>
<name>A0A074MEP1_ERYLO</name>
<evidence type="ECO:0000256" key="5">
    <source>
        <dbReference type="SAM" id="Phobius"/>
    </source>
</evidence>
<evidence type="ECO:0000256" key="3">
    <source>
        <dbReference type="PROSITE-ProRule" id="PRU00284"/>
    </source>
</evidence>
<dbReference type="GO" id="GO:0007165">
    <property type="term" value="P:signal transduction"/>
    <property type="evidence" value="ECO:0007669"/>
    <property type="project" value="UniProtKB-KW"/>
</dbReference>
<dbReference type="AlphaFoldDB" id="A0A074MEP1"/>
<reference evidence="7 8" key="1">
    <citation type="submission" date="2014-04" db="EMBL/GenBank/DDBJ databases">
        <title>A comprehensive comparison of genomes of Erythrobacter spp. strains.</title>
        <authorList>
            <person name="Zheng Q."/>
        </authorList>
    </citation>
    <scope>NUCLEOTIDE SEQUENCE [LARGE SCALE GENOMIC DNA]</scope>
    <source>
        <strain evidence="7 8">DSM 6997</strain>
    </source>
</reference>
<keyword evidence="5" id="KW-0812">Transmembrane</keyword>
<comment type="similarity">
    <text evidence="2">Belongs to the methyl-accepting chemotaxis (MCP) protein family.</text>
</comment>
<dbReference type="InterPro" id="IPR004089">
    <property type="entry name" value="MCPsignal_dom"/>
</dbReference>
<keyword evidence="4" id="KW-0175">Coiled coil</keyword>
<dbReference type="Proteomes" id="UP000027647">
    <property type="component" value="Unassembled WGS sequence"/>
</dbReference>
<dbReference type="SUPFAM" id="SSF58104">
    <property type="entry name" value="Methyl-accepting chemotaxis protein (MCP) signaling domain"/>
    <property type="match status" value="1"/>
</dbReference>
<keyword evidence="1" id="KW-0145">Chemotaxis</keyword>
<evidence type="ECO:0000313" key="7">
    <source>
        <dbReference type="EMBL" id="KEO90333.1"/>
    </source>
</evidence>
<dbReference type="PANTHER" id="PTHR43531">
    <property type="entry name" value="PROTEIN ICFG"/>
    <property type="match status" value="1"/>
</dbReference>
<dbReference type="GO" id="GO:0006935">
    <property type="term" value="P:chemotaxis"/>
    <property type="evidence" value="ECO:0007669"/>
    <property type="project" value="UniProtKB-KW"/>
</dbReference>
<keyword evidence="8" id="KW-1185">Reference proteome</keyword>
<dbReference type="eggNOG" id="COG0840">
    <property type="taxonomic scope" value="Bacteria"/>
</dbReference>
<organism evidence="7 8">
    <name type="scientific">Erythrobacter longus</name>
    <dbReference type="NCBI Taxonomy" id="1044"/>
    <lineage>
        <taxon>Bacteria</taxon>
        <taxon>Pseudomonadati</taxon>
        <taxon>Pseudomonadota</taxon>
        <taxon>Alphaproteobacteria</taxon>
        <taxon>Sphingomonadales</taxon>
        <taxon>Erythrobacteraceae</taxon>
        <taxon>Erythrobacter/Porphyrobacter group</taxon>
        <taxon>Erythrobacter</taxon>
    </lineage>
</organism>
<keyword evidence="5" id="KW-0472">Membrane</keyword>
<dbReference type="InterPro" id="IPR004090">
    <property type="entry name" value="Chemotax_Me-accpt_rcpt"/>
</dbReference>
<dbReference type="PRINTS" id="PR00260">
    <property type="entry name" value="CHEMTRNSDUCR"/>
</dbReference>
<gene>
    <name evidence="7" type="ORF">EH31_09595</name>
</gene>
<accession>A0A074MEP1</accession>
<protein>
    <recommendedName>
        <fullName evidence="6">Methyl-accepting transducer domain-containing protein</fullName>
    </recommendedName>
</protein>
<evidence type="ECO:0000256" key="1">
    <source>
        <dbReference type="ARBA" id="ARBA00022500"/>
    </source>
</evidence>
<feature type="coiled-coil region" evidence="4">
    <location>
        <begin position="159"/>
        <end position="186"/>
    </location>
</feature>
<proteinExistence type="inferred from homology"/>
<feature type="transmembrane region" description="Helical" evidence="5">
    <location>
        <begin position="75"/>
        <end position="93"/>
    </location>
</feature>
<evidence type="ECO:0000313" key="8">
    <source>
        <dbReference type="Proteomes" id="UP000027647"/>
    </source>
</evidence>
<sequence>MQSLAVLCGLLGCIIVGWSLMSGQIIFGIAGGLLTLTPITLAVLKRSDKTARLILGITTPVYAAIFVALARDTGWVIDMHLTFFALLAMLAVLADWRPILAATSVTAVHHLLLNFVAPLYVFPDGSDFARVIFHAVVLLGESVALMFLCSQLESMIKGQSEERAERERLEAAAEAEKKRISEEQQLVLHHLNARLSSLSSGDMHSRIEEKFPSKYESLRFAVNETCEQLQSIFGHVNETADCVVEGAGEMRAASDDLGNRTARDSDMLDEVSSLSNKLAQDLGSTASLCEQTNEVTIAVKGKADDGKEMIVTASDAMSRIKNSASEIRDIIDLIDGIAFQTNLLALNAGVEAARAGESGKGFSVVAHEVRVLAQRATESATSIKELVEKSVHDVDEGTLLVENMSSILSTILEEFDAVDTNVSEISQRTSDTAGQFGKVSASIGNLNESMQQNAAMVEESNAAMHQLNSQADALKEIVSRFVSDQSSNGHEHLRSAA</sequence>
<dbReference type="Gene3D" id="1.10.287.950">
    <property type="entry name" value="Methyl-accepting chemotaxis protein"/>
    <property type="match status" value="1"/>
</dbReference>
<dbReference type="PROSITE" id="PS50111">
    <property type="entry name" value="CHEMOTAXIS_TRANSDUC_2"/>
    <property type="match status" value="1"/>
</dbReference>
<feature type="transmembrane region" description="Helical" evidence="5">
    <location>
        <begin position="51"/>
        <end position="69"/>
    </location>
</feature>
<comment type="caution">
    <text evidence="7">The sequence shown here is derived from an EMBL/GenBank/DDBJ whole genome shotgun (WGS) entry which is preliminary data.</text>
</comment>
<feature type="transmembrane region" description="Helical" evidence="5">
    <location>
        <begin position="128"/>
        <end position="149"/>
    </location>
</feature>
<keyword evidence="3" id="KW-0807">Transducer</keyword>
<feature type="transmembrane region" description="Helical" evidence="5">
    <location>
        <begin position="100"/>
        <end position="122"/>
    </location>
</feature>
<dbReference type="EMBL" id="JMIW01000003">
    <property type="protein sequence ID" value="KEO90333.1"/>
    <property type="molecule type" value="Genomic_DNA"/>
</dbReference>
<dbReference type="Pfam" id="PF00015">
    <property type="entry name" value="MCPsignal"/>
    <property type="match status" value="1"/>
</dbReference>
<dbReference type="SMART" id="SM00283">
    <property type="entry name" value="MA"/>
    <property type="match status" value="1"/>
</dbReference>
<dbReference type="InterPro" id="IPR051310">
    <property type="entry name" value="MCP_chemotaxis"/>
</dbReference>
<dbReference type="GO" id="GO:0016020">
    <property type="term" value="C:membrane"/>
    <property type="evidence" value="ECO:0007669"/>
    <property type="project" value="InterPro"/>
</dbReference>
<evidence type="ECO:0000256" key="4">
    <source>
        <dbReference type="SAM" id="Coils"/>
    </source>
</evidence>
<feature type="transmembrane region" description="Helical" evidence="5">
    <location>
        <begin position="25"/>
        <end position="44"/>
    </location>
</feature>
<dbReference type="GO" id="GO:0004888">
    <property type="term" value="F:transmembrane signaling receptor activity"/>
    <property type="evidence" value="ECO:0007669"/>
    <property type="project" value="InterPro"/>
</dbReference>
<feature type="domain" description="Methyl-accepting transducer" evidence="6">
    <location>
        <begin position="239"/>
        <end position="468"/>
    </location>
</feature>